<dbReference type="STRING" id="351607.Acel_0608"/>
<dbReference type="InterPro" id="IPR023228">
    <property type="entry name" value="SAM_OH_AdoTrfase_N_sf"/>
</dbReference>
<dbReference type="HOGENOM" id="CLU_059734_1_0_11"/>
<dbReference type="Pfam" id="PF20257">
    <property type="entry name" value="SAM_HAT_C"/>
    <property type="match status" value="1"/>
</dbReference>
<sequence length="262" mass="27397">MPWISLLTDYGYEDAFVAICHGVIGRLAPDVRILDITHAVPPGNVRRGATLLAEAIPFLPDGVHVGIVDPGVGTARRPIVVETPQHLFVGPDNGLLLPAAEAAGGIRRAFRLTNSALWLHPVSATFHGRDIFAPTAAHLATGTPVDLVGPELDPQQLVRLPSPVARLHGEMIDAEISSIDRFGNVQLACGDIAGWALGQPLVVEGGGAQVPAVRATTFGAVAPGETLVYVDSAGRLAVAVHGGRADARLSVHEGDLLRIRPA</sequence>
<dbReference type="KEGG" id="ace:Acel_0608"/>
<evidence type="ECO:0008006" key="7">
    <source>
        <dbReference type="Google" id="ProtNLM"/>
    </source>
</evidence>
<name>A0LSH1_ACIC1</name>
<dbReference type="PANTHER" id="PTHR35092:SF1">
    <property type="entry name" value="CHLORINASE MJ1651"/>
    <property type="match status" value="1"/>
</dbReference>
<evidence type="ECO:0000313" key="6">
    <source>
        <dbReference type="Proteomes" id="UP000008221"/>
    </source>
</evidence>
<dbReference type="Pfam" id="PF01887">
    <property type="entry name" value="SAM_HAT_N"/>
    <property type="match status" value="1"/>
</dbReference>
<dbReference type="Gene3D" id="3.40.50.10790">
    <property type="entry name" value="S-adenosyl-l-methionine hydroxide adenosyltransferase, N-terminal"/>
    <property type="match status" value="1"/>
</dbReference>
<evidence type="ECO:0000259" key="4">
    <source>
        <dbReference type="Pfam" id="PF20257"/>
    </source>
</evidence>
<dbReference type="InterPro" id="IPR046469">
    <property type="entry name" value="SAM_HAT_N"/>
</dbReference>
<feature type="domain" description="S-adenosyl-l-methionine hydroxide adenosyltransferase N-terminal" evidence="3">
    <location>
        <begin position="4"/>
        <end position="148"/>
    </location>
</feature>
<evidence type="ECO:0000259" key="3">
    <source>
        <dbReference type="Pfam" id="PF01887"/>
    </source>
</evidence>
<comment type="similarity">
    <text evidence="2">Belongs to the SAM hydrolase / SAM-dependent halogenase family.</text>
</comment>
<dbReference type="PIRSF" id="PIRSF006779">
    <property type="entry name" value="UCP006779"/>
    <property type="match status" value="1"/>
</dbReference>
<dbReference type="Proteomes" id="UP000008221">
    <property type="component" value="Chromosome"/>
</dbReference>
<organism evidence="5 6">
    <name type="scientific">Acidothermus cellulolyticus (strain ATCC 43068 / DSM 8971 / 11B)</name>
    <dbReference type="NCBI Taxonomy" id="351607"/>
    <lineage>
        <taxon>Bacteria</taxon>
        <taxon>Bacillati</taxon>
        <taxon>Actinomycetota</taxon>
        <taxon>Actinomycetes</taxon>
        <taxon>Acidothermales</taxon>
        <taxon>Acidothermaceae</taxon>
        <taxon>Acidothermus</taxon>
    </lineage>
</organism>
<dbReference type="SUPFAM" id="SSF101852">
    <property type="entry name" value="Bacterial fluorinating enzyme, C-terminal domain"/>
    <property type="match status" value="1"/>
</dbReference>
<dbReference type="EMBL" id="CP000481">
    <property type="protein sequence ID" value="ABK52381.1"/>
    <property type="molecule type" value="Genomic_DNA"/>
</dbReference>
<dbReference type="eggNOG" id="COG1912">
    <property type="taxonomic scope" value="Bacteria"/>
</dbReference>
<dbReference type="PANTHER" id="PTHR35092">
    <property type="entry name" value="CHLORINASE MJ1651"/>
    <property type="match status" value="1"/>
</dbReference>
<keyword evidence="6" id="KW-1185">Reference proteome</keyword>
<proteinExistence type="inferred from homology"/>
<feature type="domain" description="S-adenosyl-l-methionine hydroxide adenosyltransferase C-terminal" evidence="4">
    <location>
        <begin position="175"/>
        <end position="256"/>
    </location>
</feature>
<dbReference type="InterPro" id="IPR046470">
    <property type="entry name" value="SAM_HAT_C"/>
</dbReference>
<dbReference type="InterPro" id="IPR023227">
    <property type="entry name" value="SAM_OH_AdoTrfase_C_sf"/>
</dbReference>
<gene>
    <name evidence="5" type="ordered locus">Acel_0608</name>
</gene>
<dbReference type="AlphaFoldDB" id="A0LSH1"/>
<evidence type="ECO:0000256" key="1">
    <source>
        <dbReference type="ARBA" id="ARBA00022691"/>
    </source>
</evidence>
<dbReference type="Gene3D" id="2.40.30.90">
    <property type="entry name" value="Bacterial fluorinating enzyme like"/>
    <property type="match status" value="1"/>
</dbReference>
<evidence type="ECO:0000313" key="5">
    <source>
        <dbReference type="EMBL" id="ABK52381.1"/>
    </source>
</evidence>
<reference evidence="5 6" key="1">
    <citation type="journal article" date="2009" name="Genome Res.">
        <title>Complete genome of the cellulolytic thermophile Acidothermus cellulolyticus 11B provides insights into its ecophysiological and evolutionary adaptations.</title>
        <authorList>
            <person name="Barabote R.D."/>
            <person name="Xie G."/>
            <person name="Leu D.H."/>
            <person name="Normand P."/>
            <person name="Necsulea A."/>
            <person name="Daubin V."/>
            <person name="Medigue C."/>
            <person name="Adney W.S."/>
            <person name="Xu X.C."/>
            <person name="Lapidus A."/>
            <person name="Parales R.E."/>
            <person name="Detter C."/>
            <person name="Pujic P."/>
            <person name="Bruce D."/>
            <person name="Lavire C."/>
            <person name="Challacombe J.F."/>
            <person name="Brettin T.S."/>
            <person name="Berry A.M."/>
        </authorList>
    </citation>
    <scope>NUCLEOTIDE SEQUENCE [LARGE SCALE GENOMIC DNA]</scope>
    <source>
        <strain evidence="6">ATCC 43068 / DSM 8971 / 11B</strain>
    </source>
</reference>
<accession>A0LSH1</accession>
<evidence type="ECO:0000256" key="2">
    <source>
        <dbReference type="ARBA" id="ARBA00024035"/>
    </source>
</evidence>
<protein>
    <recommendedName>
        <fullName evidence="7">SAM-dependent chlorinase/fluorinase</fullName>
    </recommendedName>
</protein>
<keyword evidence="1" id="KW-0949">S-adenosyl-L-methionine</keyword>
<dbReference type="SUPFAM" id="SSF102522">
    <property type="entry name" value="Bacterial fluorinating enzyme, N-terminal domain"/>
    <property type="match status" value="1"/>
</dbReference>
<dbReference type="InParanoid" id="A0LSH1"/>
<dbReference type="InterPro" id="IPR002747">
    <property type="entry name" value="SAM_OH_AdoTrfase"/>
</dbReference>